<evidence type="ECO:0000259" key="3">
    <source>
        <dbReference type="PROSITE" id="PS51677"/>
    </source>
</evidence>
<dbReference type="CDD" id="cd10918">
    <property type="entry name" value="CE4_NodB_like_5s_6s"/>
    <property type="match status" value="1"/>
</dbReference>
<comment type="subcellular location">
    <subcellularLocation>
        <location evidence="1">Secreted</location>
    </subcellularLocation>
</comment>
<dbReference type="PROSITE" id="PS51677">
    <property type="entry name" value="NODB"/>
    <property type="match status" value="1"/>
</dbReference>
<feature type="domain" description="NodB homology" evidence="3">
    <location>
        <begin position="65"/>
        <end position="266"/>
    </location>
</feature>
<keyword evidence="2" id="KW-0732">Signal</keyword>
<keyword evidence="5" id="KW-1185">Reference proteome</keyword>
<reference evidence="4 5" key="1">
    <citation type="submission" date="2016-10" db="EMBL/GenBank/DDBJ databases">
        <authorList>
            <person name="de Groot N.N."/>
        </authorList>
    </citation>
    <scope>NUCLEOTIDE SEQUENCE [LARGE SCALE GENOMIC DNA]</scope>
    <source>
        <strain evidence="4 5">CGMCC 4.1877</strain>
    </source>
</reference>
<dbReference type="SUPFAM" id="SSF88713">
    <property type="entry name" value="Glycoside hydrolase/deacetylase"/>
    <property type="match status" value="1"/>
</dbReference>
<evidence type="ECO:0000256" key="2">
    <source>
        <dbReference type="ARBA" id="ARBA00022729"/>
    </source>
</evidence>
<dbReference type="STRING" id="260086.SAMN05216207_105710"/>
<dbReference type="EMBL" id="FOUY01000057">
    <property type="protein sequence ID" value="SFO43142.1"/>
    <property type="molecule type" value="Genomic_DNA"/>
</dbReference>
<gene>
    <name evidence="4" type="ORF">SAMN05216207_105710</name>
</gene>
<proteinExistence type="predicted"/>
<evidence type="ECO:0000313" key="4">
    <source>
        <dbReference type="EMBL" id="SFO43142.1"/>
    </source>
</evidence>
<dbReference type="PANTHER" id="PTHR34216:SF3">
    <property type="entry name" value="POLY-BETA-1,6-N-ACETYL-D-GLUCOSAMINE N-DEACETYLASE"/>
    <property type="match status" value="1"/>
</dbReference>
<dbReference type="Proteomes" id="UP000199614">
    <property type="component" value="Unassembled WGS sequence"/>
</dbReference>
<accession>A0A1I5H4G9</accession>
<dbReference type="GO" id="GO:0005975">
    <property type="term" value="P:carbohydrate metabolic process"/>
    <property type="evidence" value="ECO:0007669"/>
    <property type="project" value="InterPro"/>
</dbReference>
<evidence type="ECO:0000256" key="1">
    <source>
        <dbReference type="ARBA" id="ARBA00004613"/>
    </source>
</evidence>
<dbReference type="InterPro" id="IPR051398">
    <property type="entry name" value="Polysacch_Deacetylase"/>
</dbReference>
<dbReference type="RefSeq" id="WP_218163003.1">
    <property type="nucleotide sequence ID" value="NZ_FOUY01000057.1"/>
</dbReference>
<dbReference type="AlphaFoldDB" id="A0A1I5H4G9"/>
<dbReference type="InterPro" id="IPR011330">
    <property type="entry name" value="Glyco_hydro/deAcase_b/a-brl"/>
</dbReference>
<dbReference type="GO" id="GO:0005576">
    <property type="term" value="C:extracellular region"/>
    <property type="evidence" value="ECO:0007669"/>
    <property type="project" value="UniProtKB-SubCell"/>
</dbReference>
<evidence type="ECO:0000313" key="5">
    <source>
        <dbReference type="Proteomes" id="UP000199614"/>
    </source>
</evidence>
<organism evidence="4 5">
    <name type="scientific">Pseudonocardia ammonioxydans</name>
    <dbReference type="NCBI Taxonomy" id="260086"/>
    <lineage>
        <taxon>Bacteria</taxon>
        <taxon>Bacillati</taxon>
        <taxon>Actinomycetota</taxon>
        <taxon>Actinomycetes</taxon>
        <taxon>Pseudonocardiales</taxon>
        <taxon>Pseudonocardiaceae</taxon>
        <taxon>Pseudonocardia</taxon>
    </lineage>
</organism>
<protein>
    <submittedName>
        <fullName evidence="4">Polysaccharide deacetylase</fullName>
    </submittedName>
</protein>
<dbReference type="InterPro" id="IPR002509">
    <property type="entry name" value="NODB_dom"/>
</dbReference>
<dbReference type="GO" id="GO:0016810">
    <property type="term" value="F:hydrolase activity, acting on carbon-nitrogen (but not peptide) bonds"/>
    <property type="evidence" value="ECO:0007669"/>
    <property type="project" value="InterPro"/>
</dbReference>
<dbReference type="Pfam" id="PF01522">
    <property type="entry name" value="Polysacc_deac_1"/>
    <property type="match status" value="1"/>
</dbReference>
<dbReference type="Gene3D" id="3.20.20.370">
    <property type="entry name" value="Glycoside hydrolase/deacetylase"/>
    <property type="match status" value="1"/>
</dbReference>
<sequence length="266" mass="30018">MTNVVPILMYHSVKEDPPATTRKLSVRPEQLRSHLQFLRENGFTGLTFTDLCNRARHDACDMPERPIVLTFDDGYADVHEEALPLLAEHGFPATVFVTTGWLRDSGMEAAGRPLDRMMAWTQVRELADAGLEVAAHSHSHPELDQLSDRALRAELIHGRSLLEERLGIEVPSLAYPFGYSSRRVRDATAEAGYQQAAAVVNAVAERDADPFAVPRLTVRRSTSPALFRRIALCEELHRVFRIDRALTNGWTVVRRSRSLMRRVRRG</sequence>
<dbReference type="PANTHER" id="PTHR34216">
    <property type="match status" value="1"/>
</dbReference>
<name>A0A1I5H4G9_PSUAM</name>